<sequence>MEQRYVLGLDIGIASVGWAALALNDKDEPYRILDLNSRIFPKAEVPKTGASLASARRTARGARRRLRRRRHRLERMRGFLVSEGVLTREAMLELYSQPVPDVYEIRYEGLQRRLTPEEWARVLLFFAKHRGFQSNRLAGEGTDEEGKVKEALKDNVELLVRYRTVGEMLYKDEKFQAHKRNKASDYQMTVSRAMLRDEIDKLFEIQRKQGNPYATLEFQKRYLAIFSAQRNFDEGPGGGSPYGGNLIENMIGLCTLERDAKEKRAPKASYSFMRFSLLQKLNHMKIKENGGRRGLTAEERQCLEKLAWKSPSLNYARLRKELELRDTELFNDLFYGQDIESTEKKASFNYTVAYHEIRKALDKVEKGYIQRLSSDELDIIGYAFSVFKHEENLQAYMKSHGIAEEVIRILLANLRPFRKFGHISVKACRKLMPYLEQGMVYYDACIAAGYKLSGEDGERRKYLSGYMEEVRDIPNPVVRRSISQTIKVLNAIIKRYGSPVEIHVELAREMARNFQERKQIQKQIDDNSKSNERIKQELIENGLLQPNGLDIVKWKLYKEQQGVCAYSQKPFDIGRLLHEGKYAEVDHILPYSRSFDDSYVNKVLVLTDENQHKGNRTPMEYMENDDKRLMTFTTWVESTIRDFRKRRNLLRKNYSSEEQDWKERHLNDTKYISRFVYNLLREHLIFNSFMTGRKRHVLAVNGAITAYVRKRLGISKIRENGDLHHAVDAAVIACVTQGMVNKVQEYSKAGEMWGHAKAEQFPEPWHGFRRELEARVGVKPAEKLRAMCVSNYTDDELQTVKPIFVSRMPQHKVRATAHEDTIHSPRLVNEGFSVQKTKLSKLRLTNDGMSVADYYNPSSDVLLYQAILKRLQAFQGDAKKAFAAPFYKPRADGSQGPLVRTIKTVKKTDAQVMINQGKGMADNGRMLRVDVFYRAEGKGKGYYLVPIYAADVVKPVLPLKAVVANKPYADWMEMKADEFIFSLYQNDLLLVRSEKGVDLSPVDKNSVLPKVKKQVALLYYQTTNRNTSAVTVINHDNTYGQGSMGIRNITEIKKMQIDVLGNITEAPQEVRRDFRRMKKDPHAKV</sequence>
<keyword evidence="9 13" id="KW-0051">Antiviral defense</keyword>
<evidence type="ECO:0000256" key="12">
    <source>
        <dbReference type="ARBA" id="ARBA00046380"/>
    </source>
</evidence>
<dbReference type="GO" id="GO:0043571">
    <property type="term" value="P:maintenance of CRISPR repeat elements"/>
    <property type="evidence" value="ECO:0007669"/>
    <property type="project" value="UniProtKB-UniRule"/>
</dbReference>
<evidence type="ECO:0000256" key="13">
    <source>
        <dbReference type="HAMAP-Rule" id="MF_01480"/>
    </source>
</evidence>
<dbReference type="AlphaFoldDB" id="A0A1M6ST31"/>
<keyword evidence="5 13" id="KW-0255">Endonuclease</keyword>
<protein>
    <recommendedName>
        <fullName evidence="13">CRISPR-associated endonuclease Cas9</fullName>
        <ecNumber evidence="13">3.1.-.-</ecNumber>
    </recommendedName>
</protein>
<evidence type="ECO:0000313" key="16">
    <source>
        <dbReference type="Proteomes" id="UP000184263"/>
    </source>
</evidence>
<keyword evidence="7 13" id="KW-0460">Magnesium</keyword>
<evidence type="ECO:0000256" key="1">
    <source>
        <dbReference type="ARBA" id="ARBA00001946"/>
    </source>
</evidence>
<dbReference type="PROSITE" id="PS51749">
    <property type="entry name" value="HNH_CAS9"/>
    <property type="match status" value="1"/>
</dbReference>
<evidence type="ECO:0000313" key="15">
    <source>
        <dbReference type="EMBL" id="SHK47835.1"/>
    </source>
</evidence>
<dbReference type="InterPro" id="IPR003615">
    <property type="entry name" value="HNH_nuc"/>
</dbReference>
<dbReference type="Pfam" id="PF18470">
    <property type="entry name" value="Cas9_a"/>
    <property type="match status" value="1"/>
</dbReference>
<proteinExistence type="inferred from homology"/>
<comment type="function">
    <text evidence="13">CRISPR (clustered regularly interspaced short palindromic repeat) is an adaptive immune system that provides protection against mobile genetic elements (viruses, transposable elements and conjugative plasmids). CRISPR clusters contain spacers, sequences complementary to antecedent mobile elements, and target invading nucleic acids. CRISPR clusters are transcribed and processed into CRISPR RNA (crRNA). In type II CRISPR systems correct processing of pre-crRNA requires a trans-encoded small RNA (tracrRNA), endogenous ribonuclease 3 (rnc) and this protein. The tracrRNA serves as a guide for ribonuclease 3-aided processing of pre-crRNA. Subsequently Cas9/crRNA/tracrRNA endonucleolytically cleaves linear or circular dsDNA target complementary to the spacer; Cas9 is inactive in the absence of the 2 guide RNAs (gRNA). Cas9 recognizes the protospacer adjacent motif (PAM) in the CRISPR repeat sequences to help distinguish self versus nonself, as targets within the bacterial CRISPR locus do not have PAMs. PAM recognition is also required for catalytic activity.</text>
</comment>
<gene>
    <name evidence="13" type="primary">cas9</name>
    <name evidence="15" type="ORF">SAMN05216582_10555</name>
</gene>
<evidence type="ECO:0000256" key="3">
    <source>
        <dbReference type="ARBA" id="ARBA00022722"/>
    </source>
</evidence>
<dbReference type="HAMAP" id="MF_01480">
    <property type="entry name" value="Cas9"/>
    <property type="match status" value="1"/>
</dbReference>
<dbReference type="Gene3D" id="3.30.420.10">
    <property type="entry name" value="Ribonuclease H-like superfamily/Ribonuclease H"/>
    <property type="match status" value="3"/>
</dbReference>
<name>A0A1M6ST31_SELRU</name>
<keyword evidence="8 13" id="KW-0694">RNA-binding</keyword>
<evidence type="ECO:0000256" key="4">
    <source>
        <dbReference type="ARBA" id="ARBA00022723"/>
    </source>
</evidence>
<keyword evidence="10 13" id="KW-0238">DNA-binding</keyword>
<keyword evidence="3 13" id="KW-0540">Nuclease</keyword>
<organism evidence="15 16">
    <name type="scientific">Selenomonas ruminantium</name>
    <dbReference type="NCBI Taxonomy" id="971"/>
    <lineage>
        <taxon>Bacteria</taxon>
        <taxon>Bacillati</taxon>
        <taxon>Bacillota</taxon>
        <taxon>Negativicutes</taxon>
        <taxon>Selenomonadales</taxon>
        <taxon>Selenomonadaceae</taxon>
        <taxon>Selenomonas</taxon>
    </lineage>
</organism>
<dbReference type="NCBIfam" id="TIGR01865">
    <property type="entry name" value="cas_Csn1"/>
    <property type="match status" value="1"/>
</dbReference>
<evidence type="ECO:0000256" key="10">
    <source>
        <dbReference type="ARBA" id="ARBA00023125"/>
    </source>
</evidence>
<evidence type="ECO:0000259" key="14">
    <source>
        <dbReference type="PROSITE" id="PS51749"/>
    </source>
</evidence>
<feature type="active site" description="For RuvC-like nuclease domain" evidence="13">
    <location>
        <position position="10"/>
    </location>
</feature>
<comment type="domain">
    <text evidence="13">Has 2 endonuclease domains. The discontinuous RuvC-like domain cleaves the target DNA noncomplementary to crRNA while the HNH nuclease domain cleaves the target DNA complementary to crRNA.</text>
</comment>
<dbReference type="RefSeq" id="WP_073088475.1">
    <property type="nucleotide sequence ID" value="NZ_FRBC01000005.1"/>
</dbReference>
<feature type="binding site" evidence="13">
    <location>
        <position position="725"/>
    </location>
    <ligand>
        <name>Mg(2+)</name>
        <dbReference type="ChEBI" id="CHEBI:18420"/>
        <label>2</label>
    </ligand>
</feature>
<dbReference type="InterPro" id="IPR028629">
    <property type="entry name" value="Cas9"/>
</dbReference>
<feature type="binding site" evidence="13">
    <location>
        <position position="10"/>
    </location>
    <ligand>
        <name>Mg(2+)</name>
        <dbReference type="ChEBI" id="CHEBI:18420"/>
        <label>2</label>
    </ligand>
</feature>
<dbReference type="GO" id="GO:0016787">
    <property type="term" value="F:hydrolase activity"/>
    <property type="evidence" value="ECO:0007669"/>
    <property type="project" value="UniProtKB-KW"/>
</dbReference>
<comment type="cofactor">
    <cofactor evidence="1 13">
        <name>Mg(2+)</name>
        <dbReference type="ChEBI" id="CHEBI:18420"/>
    </cofactor>
</comment>
<evidence type="ECO:0000256" key="5">
    <source>
        <dbReference type="ARBA" id="ARBA00022759"/>
    </source>
</evidence>
<evidence type="ECO:0000256" key="8">
    <source>
        <dbReference type="ARBA" id="ARBA00022884"/>
    </source>
</evidence>
<dbReference type="GO" id="GO:0003677">
    <property type="term" value="F:DNA binding"/>
    <property type="evidence" value="ECO:0007669"/>
    <property type="project" value="UniProtKB-UniRule"/>
</dbReference>
<keyword evidence="4 13" id="KW-0479">Metal-binding</keyword>
<dbReference type="InterPro" id="IPR055228">
    <property type="entry name" value="Cas9_RuvC"/>
</dbReference>
<dbReference type="EMBL" id="FRBC01000005">
    <property type="protein sequence ID" value="SHK47835.1"/>
    <property type="molecule type" value="Genomic_DNA"/>
</dbReference>
<dbReference type="GO" id="GO:0004519">
    <property type="term" value="F:endonuclease activity"/>
    <property type="evidence" value="ECO:0007669"/>
    <property type="project" value="UniProtKB-UniRule"/>
</dbReference>
<evidence type="ECO:0000256" key="7">
    <source>
        <dbReference type="ARBA" id="ARBA00022842"/>
    </source>
</evidence>
<dbReference type="Pfam" id="PF22702">
    <property type="entry name" value="Cas9_RuvC"/>
    <property type="match status" value="1"/>
</dbReference>
<dbReference type="GO" id="GO:0046872">
    <property type="term" value="F:metal ion binding"/>
    <property type="evidence" value="ECO:0007669"/>
    <property type="project" value="UniProtKB-UniRule"/>
</dbReference>
<accession>A0A1M6ST31</accession>
<comment type="similarity">
    <text evidence="13">Belongs to the CRISPR-associated Cas9 family.</text>
</comment>
<feature type="binding site" evidence="13">
    <location>
        <position position="505"/>
    </location>
    <ligand>
        <name>Mg(2+)</name>
        <dbReference type="ChEBI" id="CHEBI:18420"/>
        <label>1</label>
    </ligand>
</feature>
<evidence type="ECO:0000256" key="6">
    <source>
        <dbReference type="ARBA" id="ARBA00022801"/>
    </source>
</evidence>
<dbReference type="InterPro" id="IPR036397">
    <property type="entry name" value="RNaseH_sf"/>
</dbReference>
<evidence type="ECO:0000256" key="9">
    <source>
        <dbReference type="ARBA" id="ARBA00023118"/>
    </source>
</evidence>
<dbReference type="Proteomes" id="UP000184263">
    <property type="component" value="Unassembled WGS sequence"/>
</dbReference>
<dbReference type="InterPro" id="IPR033114">
    <property type="entry name" value="HNH_CAS9"/>
</dbReference>
<dbReference type="InterPro" id="IPR040619">
    <property type="entry name" value="Cas9_alpha-helical_lobe"/>
</dbReference>
<keyword evidence="6 13" id="KW-0378">Hydrolase</keyword>
<comment type="subunit">
    <text evidence="12 13">Monomer. Binds crRNA and tracrRNA.</text>
</comment>
<feature type="active site" description="Proton acceptor for HNH nuclease domain" evidence="13">
    <location>
        <position position="587"/>
    </location>
</feature>
<keyword evidence="11" id="KW-0464">Manganese</keyword>
<evidence type="ECO:0000256" key="11">
    <source>
        <dbReference type="ARBA" id="ARBA00023211"/>
    </source>
</evidence>
<evidence type="ECO:0000256" key="2">
    <source>
        <dbReference type="ARBA" id="ARBA00005244"/>
    </source>
</evidence>
<feature type="domain" description="HNH Cas9-type" evidence="14">
    <location>
        <begin position="513"/>
        <end position="666"/>
    </location>
</feature>
<dbReference type="EC" id="3.1.-.-" evidence="13"/>
<dbReference type="Pfam" id="PF13395">
    <property type="entry name" value="HNH_4"/>
    <property type="match status" value="1"/>
</dbReference>
<dbReference type="GO" id="GO:0003723">
    <property type="term" value="F:RNA binding"/>
    <property type="evidence" value="ECO:0007669"/>
    <property type="project" value="UniProtKB-UniRule"/>
</dbReference>
<dbReference type="OrthoDB" id="9757607at2"/>
<dbReference type="GO" id="GO:0051607">
    <property type="term" value="P:defense response to virus"/>
    <property type="evidence" value="ECO:0007669"/>
    <property type="project" value="UniProtKB-UniRule"/>
</dbReference>
<feature type="binding site" evidence="13">
    <location>
        <position position="10"/>
    </location>
    <ligand>
        <name>Mg(2+)</name>
        <dbReference type="ChEBI" id="CHEBI:18420"/>
        <label>1</label>
    </ligand>
</feature>
<comment type="similarity">
    <text evidence="2">Belongs to the CRISPR-associated protein Cas9 family. Subtype II-A subfamily.</text>
</comment>
<feature type="binding site" evidence="13">
    <location>
        <position position="509"/>
    </location>
    <ligand>
        <name>Mg(2+)</name>
        <dbReference type="ChEBI" id="CHEBI:18420"/>
        <label>1</label>
    </ligand>
</feature>
<reference evidence="15 16" key="1">
    <citation type="submission" date="2016-11" db="EMBL/GenBank/DDBJ databases">
        <authorList>
            <person name="Jaros S."/>
            <person name="Januszkiewicz K."/>
            <person name="Wedrychowicz H."/>
        </authorList>
    </citation>
    <scope>NUCLEOTIDE SEQUENCE [LARGE SCALE GENOMIC DNA]</scope>
    <source>
        <strain evidence="15 16">HD4</strain>
    </source>
</reference>
<feature type="binding site" evidence="13">
    <location>
        <position position="509"/>
    </location>
    <ligand>
        <name>Mg(2+)</name>
        <dbReference type="ChEBI" id="CHEBI:18420"/>
        <label>2</label>
    </ligand>
</feature>